<feature type="non-terminal residue" evidence="1">
    <location>
        <position position="41"/>
    </location>
</feature>
<reference evidence="1" key="2">
    <citation type="submission" date="2016-06" db="EMBL/GenBank/DDBJ databases">
        <title>The genome of a short-lived fish provides insights into sex chromosome evolution and the genetic control of aging.</title>
        <authorList>
            <person name="Reichwald K."/>
            <person name="Felder M."/>
            <person name="Petzold A."/>
            <person name="Koch P."/>
            <person name="Groth M."/>
            <person name="Platzer M."/>
        </authorList>
    </citation>
    <scope>NUCLEOTIDE SEQUENCE</scope>
    <source>
        <tissue evidence="1">Brain</tissue>
    </source>
</reference>
<reference evidence="1" key="1">
    <citation type="submission" date="2016-05" db="EMBL/GenBank/DDBJ databases">
        <authorList>
            <person name="Lavstsen T."/>
            <person name="Jespersen J.S."/>
        </authorList>
    </citation>
    <scope>NUCLEOTIDE SEQUENCE</scope>
    <source>
        <tissue evidence="1">Brain</tissue>
    </source>
</reference>
<dbReference type="AlphaFoldDB" id="A0A1A7WBR7"/>
<dbReference type="EMBL" id="HADW01001566">
    <property type="protein sequence ID" value="SBP02966.1"/>
    <property type="molecule type" value="Transcribed_RNA"/>
</dbReference>
<evidence type="ECO:0000313" key="1">
    <source>
        <dbReference type="EMBL" id="SBP02966.1"/>
    </source>
</evidence>
<name>A0A1A7WBR7_9TELE</name>
<protein>
    <submittedName>
        <fullName evidence="1">Uncharacterized protein</fullName>
    </submittedName>
</protein>
<organism evidence="1">
    <name type="scientific">Iconisemion striatum</name>
    <dbReference type="NCBI Taxonomy" id="60296"/>
    <lineage>
        <taxon>Eukaryota</taxon>
        <taxon>Metazoa</taxon>
        <taxon>Chordata</taxon>
        <taxon>Craniata</taxon>
        <taxon>Vertebrata</taxon>
        <taxon>Euteleostomi</taxon>
        <taxon>Actinopterygii</taxon>
        <taxon>Neopterygii</taxon>
        <taxon>Teleostei</taxon>
        <taxon>Neoteleostei</taxon>
        <taxon>Acanthomorphata</taxon>
        <taxon>Ovalentaria</taxon>
        <taxon>Atherinomorphae</taxon>
        <taxon>Cyprinodontiformes</taxon>
        <taxon>Nothobranchiidae</taxon>
        <taxon>Iconisemion</taxon>
    </lineage>
</organism>
<accession>A0A1A7WBR7</accession>
<gene>
    <name evidence="1" type="primary">Nfu_g_1_021798</name>
</gene>
<sequence>MLWYQSKADRRTMDLIGFLHYENPSLEKNFEKRFNMTGHSK</sequence>
<proteinExistence type="predicted"/>